<keyword evidence="2" id="KW-1185">Reference proteome</keyword>
<evidence type="ECO:0000313" key="2">
    <source>
        <dbReference type="Proteomes" id="UP000028999"/>
    </source>
</evidence>
<dbReference type="AlphaFoldDB" id="A0A078HK40"/>
<proteinExistence type="predicted"/>
<organism evidence="1 2">
    <name type="scientific">Brassica napus</name>
    <name type="common">Rape</name>
    <dbReference type="NCBI Taxonomy" id="3708"/>
    <lineage>
        <taxon>Eukaryota</taxon>
        <taxon>Viridiplantae</taxon>
        <taxon>Streptophyta</taxon>
        <taxon>Embryophyta</taxon>
        <taxon>Tracheophyta</taxon>
        <taxon>Spermatophyta</taxon>
        <taxon>Magnoliopsida</taxon>
        <taxon>eudicotyledons</taxon>
        <taxon>Gunneridae</taxon>
        <taxon>Pentapetalae</taxon>
        <taxon>rosids</taxon>
        <taxon>malvids</taxon>
        <taxon>Brassicales</taxon>
        <taxon>Brassicaceae</taxon>
        <taxon>Brassiceae</taxon>
        <taxon>Brassica</taxon>
    </lineage>
</organism>
<dbReference type="PaxDb" id="3708-A0A078HK40"/>
<protein>
    <submittedName>
        <fullName evidence="1">BnaC05g17490D protein</fullName>
    </submittedName>
</protein>
<reference evidence="1 2" key="1">
    <citation type="journal article" date="2014" name="Science">
        <title>Plant genetics. Early allopolyploid evolution in the post-Neolithic Brassica napus oilseed genome.</title>
        <authorList>
            <person name="Chalhoub B."/>
            <person name="Denoeud F."/>
            <person name="Liu S."/>
            <person name="Parkin I.A."/>
            <person name="Tang H."/>
            <person name="Wang X."/>
            <person name="Chiquet J."/>
            <person name="Belcram H."/>
            <person name="Tong C."/>
            <person name="Samans B."/>
            <person name="Correa M."/>
            <person name="Da Silva C."/>
            <person name="Just J."/>
            <person name="Falentin C."/>
            <person name="Koh C.S."/>
            <person name="Le Clainche I."/>
            <person name="Bernard M."/>
            <person name="Bento P."/>
            <person name="Noel B."/>
            <person name="Labadie K."/>
            <person name="Alberti A."/>
            <person name="Charles M."/>
            <person name="Arnaud D."/>
            <person name="Guo H."/>
            <person name="Daviaud C."/>
            <person name="Alamery S."/>
            <person name="Jabbari K."/>
            <person name="Zhao M."/>
            <person name="Edger P.P."/>
            <person name="Chelaifa H."/>
            <person name="Tack D."/>
            <person name="Lassalle G."/>
            <person name="Mestiri I."/>
            <person name="Schnel N."/>
            <person name="Le Paslier M.C."/>
            <person name="Fan G."/>
            <person name="Renault V."/>
            <person name="Bayer P.E."/>
            <person name="Golicz A.A."/>
            <person name="Manoli S."/>
            <person name="Lee T.H."/>
            <person name="Thi V.H."/>
            <person name="Chalabi S."/>
            <person name="Hu Q."/>
            <person name="Fan C."/>
            <person name="Tollenaere R."/>
            <person name="Lu Y."/>
            <person name="Battail C."/>
            <person name="Shen J."/>
            <person name="Sidebottom C.H."/>
            <person name="Wang X."/>
            <person name="Canaguier A."/>
            <person name="Chauveau A."/>
            <person name="Berard A."/>
            <person name="Deniot G."/>
            <person name="Guan M."/>
            <person name="Liu Z."/>
            <person name="Sun F."/>
            <person name="Lim Y.P."/>
            <person name="Lyons E."/>
            <person name="Town C.D."/>
            <person name="Bancroft I."/>
            <person name="Wang X."/>
            <person name="Meng J."/>
            <person name="Ma J."/>
            <person name="Pires J.C."/>
            <person name="King G.J."/>
            <person name="Brunel D."/>
            <person name="Delourme R."/>
            <person name="Renard M."/>
            <person name="Aury J.M."/>
            <person name="Adams K.L."/>
            <person name="Batley J."/>
            <person name="Snowdon R.J."/>
            <person name="Tost J."/>
            <person name="Edwards D."/>
            <person name="Zhou Y."/>
            <person name="Hua W."/>
            <person name="Sharpe A.G."/>
            <person name="Paterson A.H."/>
            <person name="Guan C."/>
            <person name="Wincker P."/>
        </authorList>
    </citation>
    <scope>NUCLEOTIDE SEQUENCE [LARGE SCALE GENOMIC DNA]</scope>
    <source>
        <strain evidence="2">cv. Darmor-bzh</strain>
    </source>
</reference>
<sequence length="47" mass="5407">MMKRGELCEKKKKKLCFSHILLLLLRKTHGAIITISSLETLLRVRVG</sequence>
<dbReference type="EMBL" id="LK032419">
    <property type="protein sequence ID" value="CDY38232.1"/>
    <property type="molecule type" value="Genomic_DNA"/>
</dbReference>
<evidence type="ECO:0000313" key="1">
    <source>
        <dbReference type="EMBL" id="CDY38232.1"/>
    </source>
</evidence>
<dbReference type="Proteomes" id="UP000028999">
    <property type="component" value="Unassembled WGS sequence"/>
</dbReference>
<accession>A0A078HK40</accession>
<gene>
    <name evidence="1" type="primary">BnaC05g17490D</name>
    <name evidence="1" type="ORF">GSBRNA2T00065568001</name>
</gene>
<dbReference type="Gramene" id="CDY38232">
    <property type="protein sequence ID" value="CDY38232"/>
    <property type="gene ID" value="GSBRNA2T00065568001"/>
</dbReference>
<name>A0A078HK40_BRANA</name>